<protein>
    <recommendedName>
        <fullName evidence="1">Glycosyltransferase 2-like domain-containing protein</fullName>
    </recommendedName>
</protein>
<dbReference type="Proteomes" id="UP001501692">
    <property type="component" value="Unassembled WGS sequence"/>
</dbReference>
<evidence type="ECO:0000313" key="2">
    <source>
        <dbReference type="EMBL" id="GAA4976044.1"/>
    </source>
</evidence>
<proteinExistence type="predicted"/>
<feature type="domain" description="Glycosyltransferase 2-like" evidence="1">
    <location>
        <begin position="7"/>
        <end position="158"/>
    </location>
</feature>
<evidence type="ECO:0000313" key="3">
    <source>
        <dbReference type="Proteomes" id="UP001501692"/>
    </source>
</evidence>
<keyword evidence="3" id="KW-1185">Reference proteome</keyword>
<dbReference type="SUPFAM" id="SSF53448">
    <property type="entry name" value="Nucleotide-diphospho-sugar transferases"/>
    <property type="match status" value="1"/>
</dbReference>
<dbReference type="InterPro" id="IPR050834">
    <property type="entry name" value="Glycosyltransf_2"/>
</dbReference>
<dbReference type="CDD" id="cd00761">
    <property type="entry name" value="Glyco_tranf_GTA_type"/>
    <property type="match status" value="1"/>
</dbReference>
<gene>
    <name evidence="2" type="ORF">GCM10023315_28560</name>
</gene>
<dbReference type="RefSeq" id="WP_345170084.1">
    <property type="nucleotide sequence ID" value="NZ_BAABJK010000009.1"/>
</dbReference>
<evidence type="ECO:0000259" key="1">
    <source>
        <dbReference type="Pfam" id="PF00535"/>
    </source>
</evidence>
<reference evidence="3" key="1">
    <citation type="journal article" date="2019" name="Int. J. Syst. Evol. Microbiol.">
        <title>The Global Catalogue of Microorganisms (GCM) 10K type strain sequencing project: providing services to taxonomists for standard genome sequencing and annotation.</title>
        <authorList>
            <consortium name="The Broad Institute Genomics Platform"/>
            <consortium name="The Broad Institute Genome Sequencing Center for Infectious Disease"/>
            <person name="Wu L."/>
            <person name="Ma J."/>
        </authorList>
    </citation>
    <scope>NUCLEOTIDE SEQUENCE [LARGE SCALE GENOMIC DNA]</scope>
    <source>
        <strain evidence="3">JCM 18287</strain>
    </source>
</reference>
<dbReference type="PANTHER" id="PTHR43685:SF2">
    <property type="entry name" value="GLYCOSYLTRANSFERASE 2-LIKE DOMAIN-CONTAINING PROTEIN"/>
    <property type="match status" value="1"/>
</dbReference>
<sequence length="277" mass="32323">MTTDLVSIIVPCYNQSQYLDECLLSVLNQTFADWECIIVNDGSTDSTQKTAKKWLEKDERFKYAFQESSGLSSARNYGIKQANGEFVLPLDADDKIGVDYLQLAIKEFKKNTKLKVVYCKAEKFGEVNEIWKLPEFSLHNLSLKNMIFCTAMFRKIDCQAIGGFDVNMLYGWEDWEFWISMLKKGGEVKRINSIQFYYRIKSDSMLMAMNPEKVKYTEEYLSIKHADFFVKQLGSFKSLLRATDEVKNDYEEKLNSEKFIVNSFFKKFLGITIFRNK</sequence>
<dbReference type="PANTHER" id="PTHR43685">
    <property type="entry name" value="GLYCOSYLTRANSFERASE"/>
    <property type="match status" value="1"/>
</dbReference>
<comment type="caution">
    <text evidence="2">The sequence shown here is derived from an EMBL/GenBank/DDBJ whole genome shotgun (WGS) entry which is preliminary data.</text>
</comment>
<dbReference type="Pfam" id="PF00535">
    <property type="entry name" value="Glycos_transf_2"/>
    <property type="match status" value="1"/>
</dbReference>
<accession>A0ABP9HQW8</accession>
<dbReference type="InterPro" id="IPR029044">
    <property type="entry name" value="Nucleotide-diphossugar_trans"/>
</dbReference>
<dbReference type="EMBL" id="BAABJK010000009">
    <property type="protein sequence ID" value="GAA4976044.1"/>
    <property type="molecule type" value="Genomic_DNA"/>
</dbReference>
<name>A0ABP9HQW8_9FLAO</name>
<organism evidence="2 3">
    <name type="scientific">Algibacter aquimarinus</name>
    <dbReference type="NCBI Taxonomy" id="1136748"/>
    <lineage>
        <taxon>Bacteria</taxon>
        <taxon>Pseudomonadati</taxon>
        <taxon>Bacteroidota</taxon>
        <taxon>Flavobacteriia</taxon>
        <taxon>Flavobacteriales</taxon>
        <taxon>Flavobacteriaceae</taxon>
        <taxon>Algibacter</taxon>
    </lineage>
</organism>
<dbReference type="InterPro" id="IPR001173">
    <property type="entry name" value="Glyco_trans_2-like"/>
</dbReference>
<dbReference type="Gene3D" id="3.90.550.10">
    <property type="entry name" value="Spore Coat Polysaccharide Biosynthesis Protein SpsA, Chain A"/>
    <property type="match status" value="1"/>
</dbReference>